<keyword evidence="9" id="KW-0862">Zinc</keyword>
<evidence type="ECO:0000256" key="14">
    <source>
        <dbReference type="SAM" id="MobiDB-lite"/>
    </source>
</evidence>
<evidence type="ECO:0000256" key="4">
    <source>
        <dbReference type="ARBA" id="ARBA00022670"/>
    </source>
</evidence>
<dbReference type="GO" id="GO:0008235">
    <property type="term" value="F:metalloexopeptidase activity"/>
    <property type="evidence" value="ECO:0007669"/>
    <property type="project" value="InterPro"/>
</dbReference>
<evidence type="ECO:0000256" key="2">
    <source>
        <dbReference type="ARBA" id="ARBA00004477"/>
    </source>
</evidence>
<evidence type="ECO:0000256" key="7">
    <source>
        <dbReference type="ARBA" id="ARBA00022801"/>
    </source>
</evidence>
<gene>
    <name evidence="19" type="ORF">MEDL_39749</name>
</gene>
<keyword evidence="7" id="KW-0378">Hydrolase</keyword>
<keyword evidence="8" id="KW-0256">Endoplasmic reticulum</keyword>
<feature type="transmembrane region" description="Helical" evidence="15">
    <location>
        <begin position="427"/>
        <end position="448"/>
    </location>
</feature>
<organism evidence="19 20">
    <name type="scientific">Mytilus edulis</name>
    <name type="common">Blue mussel</name>
    <dbReference type="NCBI Taxonomy" id="6550"/>
    <lineage>
        <taxon>Eukaryota</taxon>
        <taxon>Metazoa</taxon>
        <taxon>Spiralia</taxon>
        <taxon>Lophotrochozoa</taxon>
        <taxon>Mollusca</taxon>
        <taxon>Bivalvia</taxon>
        <taxon>Autobranchia</taxon>
        <taxon>Pteriomorphia</taxon>
        <taxon>Mytilida</taxon>
        <taxon>Mytiloidea</taxon>
        <taxon>Mytilidae</taxon>
        <taxon>Mytilinae</taxon>
        <taxon>Mytilus</taxon>
    </lineage>
</organism>
<keyword evidence="20" id="KW-1185">Reference proteome</keyword>
<evidence type="ECO:0000256" key="10">
    <source>
        <dbReference type="ARBA" id="ARBA00022989"/>
    </source>
</evidence>
<dbReference type="EMBL" id="CAJPWZ010001922">
    <property type="protein sequence ID" value="CAG2226658.1"/>
    <property type="molecule type" value="Genomic_DNA"/>
</dbReference>
<evidence type="ECO:0000313" key="20">
    <source>
        <dbReference type="Proteomes" id="UP000683360"/>
    </source>
</evidence>
<dbReference type="Pfam" id="PF22249">
    <property type="entry name" value="ERMP1-TM"/>
    <property type="match status" value="1"/>
</dbReference>
<comment type="similarity">
    <text evidence="3">Belongs to the peptidase M28 family.</text>
</comment>
<keyword evidence="10 15" id="KW-1133">Transmembrane helix</keyword>
<evidence type="ECO:0000256" key="11">
    <source>
        <dbReference type="ARBA" id="ARBA00023049"/>
    </source>
</evidence>
<evidence type="ECO:0000256" key="9">
    <source>
        <dbReference type="ARBA" id="ARBA00022833"/>
    </source>
</evidence>
<evidence type="ECO:0000256" key="8">
    <source>
        <dbReference type="ARBA" id="ARBA00022824"/>
    </source>
</evidence>
<dbReference type="OrthoDB" id="76293at2759"/>
<dbReference type="PANTHER" id="PTHR12147">
    <property type="entry name" value="METALLOPEPTIDASE M28 FAMILY MEMBER"/>
    <property type="match status" value="1"/>
</dbReference>
<keyword evidence="12 15" id="KW-0472">Membrane</keyword>
<dbReference type="Pfam" id="PF22248">
    <property type="entry name" value="ERMP1_C"/>
    <property type="match status" value="2"/>
</dbReference>
<dbReference type="InterPro" id="IPR053974">
    <property type="entry name" value="ERMP1_1-A_TM"/>
</dbReference>
<evidence type="ECO:0000256" key="13">
    <source>
        <dbReference type="ARBA" id="ARBA00023180"/>
    </source>
</evidence>
<evidence type="ECO:0000256" key="3">
    <source>
        <dbReference type="ARBA" id="ARBA00010918"/>
    </source>
</evidence>
<dbReference type="Gene3D" id="3.40.630.10">
    <property type="entry name" value="Zn peptidases"/>
    <property type="match status" value="1"/>
</dbReference>
<dbReference type="InterPro" id="IPR048024">
    <property type="entry name" value="Fxna-like_M28_dom"/>
</dbReference>
<dbReference type="Proteomes" id="UP000683360">
    <property type="component" value="Unassembled WGS sequence"/>
</dbReference>
<feature type="domain" description="Endoplasmic reticulum metallopeptidase 1-like C-terminal" evidence="17">
    <location>
        <begin position="827"/>
        <end position="985"/>
    </location>
</feature>
<feature type="transmembrane region" description="Helical" evidence="15">
    <location>
        <begin position="531"/>
        <end position="548"/>
    </location>
</feature>
<feature type="transmembrane region" description="Helical" evidence="15">
    <location>
        <begin position="468"/>
        <end position="487"/>
    </location>
</feature>
<dbReference type="AlphaFoldDB" id="A0A8S3T032"/>
<name>A0A8S3T032_MYTED</name>
<keyword evidence="5 15" id="KW-0812">Transmembrane</keyword>
<evidence type="ECO:0000256" key="1">
    <source>
        <dbReference type="ARBA" id="ARBA00001947"/>
    </source>
</evidence>
<evidence type="ECO:0000313" key="19">
    <source>
        <dbReference type="EMBL" id="CAG2226658.1"/>
    </source>
</evidence>
<feature type="transmembrane region" description="Helical" evidence="15">
    <location>
        <begin position="385"/>
        <end position="406"/>
    </location>
</feature>
<keyword evidence="6" id="KW-0479">Metal-binding</keyword>
<evidence type="ECO:0000256" key="5">
    <source>
        <dbReference type="ARBA" id="ARBA00022692"/>
    </source>
</evidence>
<feature type="transmembrane region" description="Helical" evidence="15">
    <location>
        <begin position="631"/>
        <end position="653"/>
    </location>
</feature>
<evidence type="ECO:0000256" key="15">
    <source>
        <dbReference type="SAM" id="Phobius"/>
    </source>
</evidence>
<comment type="cofactor">
    <cofactor evidence="1">
        <name>Zn(2+)</name>
        <dbReference type="ChEBI" id="CHEBI:29105"/>
    </cofactor>
</comment>
<dbReference type="GO" id="GO:0006508">
    <property type="term" value="P:proteolysis"/>
    <property type="evidence" value="ECO:0007669"/>
    <property type="project" value="UniProtKB-KW"/>
</dbReference>
<evidence type="ECO:0000256" key="6">
    <source>
        <dbReference type="ARBA" id="ARBA00022723"/>
    </source>
</evidence>
<feature type="domain" description="Endoplasmic reticulum metallopeptidase 1/1-A TM" evidence="18">
    <location>
        <begin position="425"/>
        <end position="645"/>
    </location>
</feature>
<feature type="domain" description="Peptidase M28" evidence="16">
    <location>
        <begin position="171"/>
        <end position="364"/>
    </location>
</feature>
<evidence type="ECO:0000259" key="17">
    <source>
        <dbReference type="Pfam" id="PF22248"/>
    </source>
</evidence>
<protein>
    <submittedName>
        <fullName evidence="19">Endoplasmic reticulum metallopeptidase 1</fullName>
    </submittedName>
</protein>
<reference evidence="19" key="1">
    <citation type="submission" date="2021-03" db="EMBL/GenBank/DDBJ databases">
        <authorList>
            <person name="Bekaert M."/>
        </authorList>
    </citation>
    <scope>NUCLEOTIDE SEQUENCE</scope>
</reference>
<dbReference type="SUPFAM" id="SSF53187">
    <property type="entry name" value="Zn-dependent exopeptidases"/>
    <property type="match status" value="1"/>
</dbReference>
<dbReference type="PANTHER" id="PTHR12147:SF22">
    <property type="entry name" value="ENDOPLASMIC RETICULUM METALLOPEPTIDASE 1"/>
    <property type="match status" value="1"/>
</dbReference>
<evidence type="ECO:0000259" key="18">
    <source>
        <dbReference type="Pfam" id="PF22249"/>
    </source>
</evidence>
<keyword evidence="13" id="KW-0325">Glycoprotein</keyword>
<feature type="transmembrane region" description="Helical" evidence="15">
    <location>
        <begin position="507"/>
        <end position="525"/>
    </location>
</feature>
<keyword evidence="4" id="KW-0645">Protease</keyword>
<dbReference type="GO" id="GO:0005789">
    <property type="term" value="C:endoplasmic reticulum membrane"/>
    <property type="evidence" value="ECO:0007669"/>
    <property type="project" value="UniProtKB-SubCell"/>
</dbReference>
<evidence type="ECO:0000259" key="16">
    <source>
        <dbReference type="Pfam" id="PF04389"/>
    </source>
</evidence>
<dbReference type="Pfam" id="PF04389">
    <property type="entry name" value="Peptidase_M28"/>
    <property type="match status" value="1"/>
</dbReference>
<dbReference type="GO" id="GO:0046872">
    <property type="term" value="F:metal ion binding"/>
    <property type="evidence" value="ECO:0007669"/>
    <property type="project" value="UniProtKB-KW"/>
</dbReference>
<dbReference type="InterPro" id="IPR045175">
    <property type="entry name" value="M28_fam"/>
</dbReference>
<comment type="subcellular location">
    <subcellularLocation>
        <location evidence="2">Endoplasmic reticulum membrane</location>
        <topology evidence="2">Multi-pass membrane protein</topology>
    </subcellularLocation>
</comment>
<evidence type="ECO:0000256" key="12">
    <source>
        <dbReference type="ARBA" id="ARBA00023136"/>
    </source>
</evidence>
<feature type="region of interest" description="Disordered" evidence="14">
    <location>
        <begin position="1"/>
        <end position="24"/>
    </location>
</feature>
<accession>A0A8S3T032</accession>
<keyword evidence="11" id="KW-0482">Metalloprotease</keyword>
<dbReference type="InterPro" id="IPR053973">
    <property type="entry name" value="ERMP1-like_C"/>
</dbReference>
<dbReference type="FunFam" id="3.40.630.10:FF:000008">
    <property type="entry name" value="Endoplasmic reticulum metallopeptidase 1"/>
    <property type="match status" value="1"/>
</dbReference>
<feature type="transmembrane region" description="Helical" evidence="15">
    <location>
        <begin position="45"/>
        <end position="65"/>
    </location>
</feature>
<feature type="transmembrane region" description="Helical" evidence="15">
    <location>
        <begin position="560"/>
        <end position="589"/>
    </location>
</feature>
<comment type="caution">
    <text evidence="19">The sequence shown here is derived from an EMBL/GenBank/DDBJ whole genome shotgun (WGS) entry which is preliminary data.</text>
</comment>
<proteinExistence type="inferred from homology"/>
<dbReference type="InterPro" id="IPR007484">
    <property type="entry name" value="Peptidase_M28"/>
</dbReference>
<feature type="domain" description="Endoplasmic reticulum metallopeptidase 1-like C-terminal" evidence="17">
    <location>
        <begin position="662"/>
        <end position="740"/>
    </location>
</feature>
<feature type="transmembrane region" description="Helical" evidence="15">
    <location>
        <begin position="601"/>
        <end position="624"/>
    </location>
</feature>
<sequence length="987" mass="111579">MTASTDNDSKAHSRKGNTNIDNIFVDTSGRNSSVESTKSRNKKQISALLIWPTVVILYTVTFVFLHEVKYNKYPEPKYSAIYAEKGQFFEDEARKHLLELCSFGPKPAGSNANEVQTVQYIVNQIDIIRESNQEHSPVNSLTIDIQKVSGSFLLKNFVQTNYYSVYENLQNVVVLLEPPNTSKSSLLINCHFDSVVDSPGAGDNIASCAVMLELLRVLYISKEPLKHNIIFLFNGAEENILQASHGFITQHPWVPSIKAFINLDSAGAGGWETVFQTGPEHPWLVKAYAESALYPYGSILGQELFQSGVIPSDTDYRIFRDFGNLPGLDIAYIANGYIYHTQHDKPQYIPSGSIQRAGDNLLSVIKHLCSSEKLEDPGADKHGTMVRIGAVFNCGLLVIVTVTLLLKYKIKTKRILSYQDVSTDKTLLQALVLSLSCWILLSGVAAIVGVTVDLLGQPMFWFSRPYNIIPVYGIMSITIILAFHYLLKHTIYKTTPDWYVESLYHDATMIIFSLITLFLTCMDFASAFLPMLWILGPYLARYVVVPFFKIDNTQGPSFSFVFITLLGQLFQLLFTLHTIEAVYTLFIPIAGRAGGNSYPDIFIAMLTAFTVLICMQYLVGFVYLCSNMKPLLAALSVILVSSFLLTQFTSLGFPYSGNVESPTSQRGLFFHINRNFHNHDRSINRSDSGIWYLEFDQNGANLMQDNPVIRDSHYVKTLDFTGFNFVLEELWTLLDSNLYLRTLDFTGFQFVLGELWALLDSNLFLENSGLYWIPICTLRTLGFTGFQFVLGELWALLDSNLFLENSGLYWIPICTWRTLGFTGFQFVLLSLYSLKPPPVIKIPVTVTMTKKMIVKDRSRIVRFHIDVTGPDHMSIYITPVPSAKLTRWSITNDFDLYPTRLPSGVSGSTYFIYYSYGIKPDHPWSFFVDIKAPVGYPEDKPLVDIAFNGHYSHGKDKTSPELDDFKKSLPDWVVTMSWICSYDSYLF</sequence>
<dbReference type="CDD" id="cd03875">
    <property type="entry name" value="M28_Fxna_like"/>
    <property type="match status" value="1"/>
</dbReference>